<organism evidence="3 4">
    <name type="scientific">Scophthalmus maximus</name>
    <name type="common">Turbot</name>
    <name type="synonym">Psetta maxima</name>
    <dbReference type="NCBI Taxonomy" id="52904"/>
    <lineage>
        <taxon>Eukaryota</taxon>
        <taxon>Metazoa</taxon>
        <taxon>Chordata</taxon>
        <taxon>Craniata</taxon>
        <taxon>Vertebrata</taxon>
        <taxon>Euteleostomi</taxon>
        <taxon>Actinopterygii</taxon>
        <taxon>Neopterygii</taxon>
        <taxon>Teleostei</taxon>
        <taxon>Neoteleostei</taxon>
        <taxon>Acanthomorphata</taxon>
        <taxon>Carangaria</taxon>
        <taxon>Pleuronectiformes</taxon>
        <taxon>Pleuronectoidei</taxon>
        <taxon>Scophthalmidae</taxon>
        <taxon>Scophthalmus</taxon>
    </lineage>
</organism>
<keyword evidence="1" id="KW-0175">Coiled coil</keyword>
<evidence type="ECO:0000256" key="2">
    <source>
        <dbReference type="SAM" id="MobiDB-lite"/>
    </source>
</evidence>
<comment type="caution">
    <text evidence="3">The sequence shown here is derived from an EMBL/GenBank/DDBJ whole genome shotgun (WGS) entry which is preliminary data.</text>
</comment>
<evidence type="ECO:0000256" key="1">
    <source>
        <dbReference type="SAM" id="Coils"/>
    </source>
</evidence>
<feature type="region of interest" description="Disordered" evidence="2">
    <location>
        <begin position="63"/>
        <end position="88"/>
    </location>
</feature>
<dbReference type="EMBL" id="VEVO01000009">
    <property type="protein sequence ID" value="KAF0037910.1"/>
    <property type="molecule type" value="Genomic_DNA"/>
</dbReference>
<proteinExistence type="predicted"/>
<gene>
    <name evidence="3" type="ORF">F2P81_010784</name>
</gene>
<reference evidence="3 4" key="1">
    <citation type="submission" date="2019-06" db="EMBL/GenBank/DDBJ databases">
        <title>Draft genomes of female and male turbot (Scophthalmus maximus).</title>
        <authorList>
            <person name="Xu H."/>
            <person name="Xu X.-W."/>
            <person name="Shao C."/>
            <person name="Chen S."/>
        </authorList>
    </citation>
    <scope>NUCLEOTIDE SEQUENCE [LARGE SCALE GENOMIC DNA]</scope>
    <source>
        <strain evidence="3">Ysfricsl-2016a</strain>
        <tissue evidence="3">Blood</tissue>
    </source>
</reference>
<dbReference type="Proteomes" id="UP000438429">
    <property type="component" value="Unassembled WGS sequence"/>
</dbReference>
<feature type="compositionally biased region" description="Low complexity" evidence="2">
    <location>
        <begin position="63"/>
        <end position="74"/>
    </location>
</feature>
<name>A0A6A4T1K6_SCOMX</name>
<feature type="coiled-coil region" evidence="1">
    <location>
        <begin position="13"/>
        <end position="40"/>
    </location>
</feature>
<sequence length="156" mass="16824">MDSVDSSKVQNALRAQGQKLQQFEEVLSTMQQEMRIMAKRQLGLQQAVGEQVSHLTTQFQALQSPAASPVSQSSTDPGSSAGSTVGGGPAVSLVQSSVSSTAQPHLSRPERFSVHNLIYGYSRDSGYSINWSKSEILPPNNFDRVAEVGDFTNSIH</sequence>
<accession>A0A6A4T1K6</accession>
<evidence type="ECO:0000313" key="4">
    <source>
        <dbReference type="Proteomes" id="UP000438429"/>
    </source>
</evidence>
<evidence type="ECO:0000313" key="3">
    <source>
        <dbReference type="EMBL" id="KAF0037910.1"/>
    </source>
</evidence>
<protein>
    <submittedName>
        <fullName evidence="3">Uncharacterized protein</fullName>
    </submittedName>
</protein>
<dbReference type="AlphaFoldDB" id="A0A6A4T1K6"/>